<comment type="caution">
    <text evidence="1">The sequence shown here is derived from an EMBL/GenBank/DDBJ whole genome shotgun (WGS) entry which is preliminary data.</text>
</comment>
<keyword evidence="2" id="KW-1185">Reference proteome</keyword>
<gene>
    <name evidence="1" type="ORF">EST38_g2330</name>
</gene>
<accession>A0A4Q2DSQ2</accession>
<proteinExistence type="predicted"/>
<dbReference type="EMBL" id="SDEE01000040">
    <property type="protein sequence ID" value="RXW23530.1"/>
    <property type="molecule type" value="Genomic_DNA"/>
</dbReference>
<evidence type="ECO:0000313" key="2">
    <source>
        <dbReference type="Proteomes" id="UP000290288"/>
    </source>
</evidence>
<name>A0A4Q2DSQ2_9AGAR</name>
<reference evidence="1 2" key="1">
    <citation type="submission" date="2019-01" db="EMBL/GenBank/DDBJ databases">
        <title>Draft genome sequence of Psathyrella aberdarensis IHI B618.</title>
        <authorList>
            <person name="Buettner E."/>
            <person name="Kellner H."/>
        </authorList>
    </citation>
    <scope>NUCLEOTIDE SEQUENCE [LARGE SCALE GENOMIC DNA]</scope>
    <source>
        <strain evidence="1 2">IHI B618</strain>
    </source>
</reference>
<organism evidence="1 2">
    <name type="scientific">Candolleomyces aberdarensis</name>
    <dbReference type="NCBI Taxonomy" id="2316362"/>
    <lineage>
        <taxon>Eukaryota</taxon>
        <taxon>Fungi</taxon>
        <taxon>Dikarya</taxon>
        <taxon>Basidiomycota</taxon>
        <taxon>Agaricomycotina</taxon>
        <taxon>Agaricomycetes</taxon>
        <taxon>Agaricomycetidae</taxon>
        <taxon>Agaricales</taxon>
        <taxon>Agaricineae</taxon>
        <taxon>Psathyrellaceae</taxon>
        <taxon>Candolleomyces</taxon>
    </lineage>
</organism>
<dbReference type="Proteomes" id="UP000290288">
    <property type="component" value="Unassembled WGS sequence"/>
</dbReference>
<dbReference type="AlphaFoldDB" id="A0A4Q2DSQ2"/>
<evidence type="ECO:0000313" key="1">
    <source>
        <dbReference type="EMBL" id="RXW23530.1"/>
    </source>
</evidence>
<protein>
    <submittedName>
        <fullName evidence="1">Uncharacterized protein</fullName>
    </submittedName>
</protein>
<sequence>MPLVAGLKWLKRLEIWSEDSASAGPQPFAQPSDFVGVEVAKENLEARYLRHLDARMEILLYLAELAKGAKAAKGSDPRGISRNIRMPKLKTMKIRYDIDAMHKPFDPEQLVSSLGTIEEAFSEGINGVAGRRIEITLTVRGRNLNNVGSKIHKNLAGSTSALEAPAQAQIKNIEWMVYAGEWDKLQAAMDKQDKAWLVATILPVPLTVPLDVGDGGL</sequence>